<keyword evidence="1" id="KW-0472">Membrane</keyword>
<dbReference type="GeneID" id="26260127"/>
<keyword evidence="1" id="KW-0812">Transmembrane</keyword>
<reference evidence="2 3" key="1">
    <citation type="journal article" date="2013" name="PLoS Genet.">
        <title>Comparative genome structure, secondary metabolite, and effector coding capacity across Cochliobolus pathogens.</title>
        <authorList>
            <person name="Condon B.J."/>
            <person name="Leng Y."/>
            <person name="Wu D."/>
            <person name="Bushley K.E."/>
            <person name="Ohm R.A."/>
            <person name="Otillar R."/>
            <person name="Martin J."/>
            <person name="Schackwitz W."/>
            <person name="Grimwood J."/>
            <person name="MohdZainudin N."/>
            <person name="Xue C."/>
            <person name="Wang R."/>
            <person name="Manning V.A."/>
            <person name="Dhillon B."/>
            <person name="Tu Z.J."/>
            <person name="Steffenson B.J."/>
            <person name="Salamov A."/>
            <person name="Sun H."/>
            <person name="Lowry S."/>
            <person name="LaButti K."/>
            <person name="Han J."/>
            <person name="Copeland A."/>
            <person name="Lindquist E."/>
            <person name="Barry K."/>
            <person name="Schmutz J."/>
            <person name="Baker S.E."/>
            <person name="Ciuffetti L.M."/>
            <person name="Grigoriev I.V."/>
            <person name="Zhong S."/>
            <person name="Turgeon B.G."/>
        </authorList>
    </citation>
    <scope>NUCLEOTIDE SEQUENCE [LARGE SCALE GENOMIC DNA]</scope>
    <source>
        <strain evidence="2 3">FI3</strain>
    </source>
</reference>
<proteinExistence type="predicted"/>
<sequence length="276" mass="31092">MAQDHSPTRSVWSELWQEKPALYITLNFTTIINDTLLSLLLVSVCSVVYDTFRFWIGRRTRQTYHCEIVDGRGGNSATEFLDKLVRDTRHSPVTVATKAMLHSALFFCVQYMTSQGIAQIARWIASFSMTNKNMKRRCSRLLDRGIKCSAVLRYHTPLNITAAVILLCIIRGFQLHVKSPKSRAQDINYSPGFLKLLSRCRYIAQTVLALPIAVTHMYTCVLRGTLWKYTKLLVVQASASWAIFVTGNLMCLLAALPDFQGTMEALEESGITGSRG</sequence>
<protein>
    <submittedName>
        <fullName evidence="2">Uncharacterized protein</fullName>
    </submittedName>
</protein>
<dbReference type="AlphaFoldDB" id="W7EJC6"/>
<keyword evidence="3" id="KW-1185">Reference proteome</keyword>
<feature type="transmembrane region" description="Helical" evidence="1">
    <location>
        <begin position="20"/>
        <end position="49"/>
    </location>
</feature>
<dbReference type="EMBL" id="KI968722">
    <property type="protein sequence ID" value="EUN28216.1"/>
    <property type="molecule type" value="Genomic_DNA"/>
</dbReference>
<evidence type="ECO:0000256" key="1">
    <source>
        <dbReference type="SAM" id="Phobius"/>
    </source>
</evidence>
<dbReference type="HOGENOM" id="CLU_1008286_0_0_1"/>
<dbReference type="OrthoDB" id="3682837at2759"/>
<dbReference type="RefSeq" id="XP_014557826.1">
    <property type="nucleotide sequence ID" value="XM_014702340.1"/>
</dbReference>
<name>W7EJC6_BIPV3</name>
<feature type="transmembrane region" description="Helical" evidence="1">
    <location>
        <begin position="202"/>
        <end position="221"/>
    </location>
</feature>
<feature type="transmembrane region" description="Helical" evidence="1">
    <location>
        <begin position="233"/>
        <end position="256"/>
    </location>
</feature>
<organism evidence="2 3">
    <name type="scientific">Bipolaris victoriae (strain FI3)</name>
    <name type="common">Victoria blight of oats agent</name>
    <name type="synonym">Cochliobolus victoriae</name>
    <dbReference type="NCBI Taxonomy" id="930091"/>
    <lineage>
        <taxon>Eukaryota</taxon>
        <taxon>Fungi</taxon>
        <taxon>Dikarya</taxon>
        <taxon>Ascomycota</taxon>
        <taxon>Pezizomycotina</taxon>
        <taxon>Dothideomycetes</taxon>
        <taxon>Pleosporomycetidae</taxon>
        <taxon>Pleosporales</taxon>
        <taxon>Pleosporineae</taxon>
        <taxon>Pleosporaceae</taxon>
        <taxon>Bipolaris</taxon>
    </lineage>
</organism>
<keyword evidence="1" id="KW-1133">Transmembrane helix</keyword>
<evidence type="ECO:0000313" key="3">
    <source>
        <dbReference type="Proteomes" id="UP000054337"/>
    </source>
</evidence>
<feature type="transmembrane region" description="Helical" evidence="1">
    <location>
        <begin position="154"/>
        <end position="173"/>
    </location>
</feature>
<evidence type="ECO:0000313" key="2">
    <source>
        <dbReference type="EMBL" id="EUN28216.1"/>
    </source>
</evidence>
<dbReference type="Proteomes" id="UP000054337">
    <property type="component" value="Unassembled WGS sequence"/>
</dbReference>
<accession>W7EJC6</accession>
<gene>
    <name evidence="2" type="ORF">COCVIDRAFT_95902</name>
</gene>